<proteinExistence type="predicted"/>
<sequence length="41" mass="4546">MTCYTALVVTSLAYMVFLAIGAYAQYRLLKTIVGEDKETPT</sequence>
<keyword evidence="1" id="KW-0472">Membrane</keyword>
<organism evidence="2 3">
    <name type="scientific">Cupriavidus basilensis</name>
    <dbReference type="NCBI Taxonomy" id="68895"/>
    <lineage>
        <taxon>Bacteria</taxon>
        <taxon>Pseudomonadati</taxon>
        <taxon>Pseudomonadota</taxon>
        <taxon>Betaproteobacteria</taxon>
        <taxon>Burkholderiales</taxon>
        <taxon>Burkholderiaceae</taxon>
        <taxon>Cupriavidus</taxon>
    </lineage>
</organism>
<reference evidence="2 3" key="1">
    <citation type="submission" date="2023-03" db="EMBL/GenBank/DDBJ databases">
        <title>Draft assemblies of triclosan tolerant bacteria isolated from returned activated sludge.</title>
        <authorList>
            <person name="Van Hamelsveld S."/>
        </authorList>
    </citation>
    <scope>NUCLEOTIDE SEQUENCE [LARGE SCALE GENOMIC DNA]</scope>
    <source>
        <strain evidence="2 3">GW210010_S58</strain>
    </source>
</reference>
<feature type="transmembrane region" description="Helical" evidence="1">
    <location>
        <begin position="6"/>
        <end position="24"/>
    </location>
</feature>
<keyword evidence="3" id="KW-1185">Reference proteome</keyword>
<evidence type="ECO:0000313" key="2">
    <source>
        <dbReference type="EMBL" id="MDF3836814.1"/>
    </source>
</evidence>
<protein>
    <submittedName>
        <fullName evidence="2">Uncharacterized protein</fullName>
    </submittedName>
</protein>
<evidence type="ECO:0000256" key="1">
    <source>
        <dbReference type="SAM" id="Phobius"/>
    </source>
</evidence>
<keyword evidence="1" id="KW-0812">Transmembrane</keyword>
<gene>
    <name evidence="2" type="ORF">P3W85_28255</name>
</gene>
<dbReference type="Proteomes" id="UP001216674">
    <property type="component" value="Unassembled WGS sequence"/>
</dbReference>
<comment type="caution">
    <text evidence="2">The sequence shown here is derived from an EMBL/GenBank/DDBJ whole genome shotgun (WGS) entry which is preliminary data.</text>
</comment>
<dbReference type="RefSeq" id="WP_276267172.1">
    <property type="nucleotide sequence ID" value="NZ_JARJLM010000464.1"/>
</dbReference>
<evidence type="ECO:0000313" key="3">
    <source>
        <dbReference type="Proteomes" id="UP001216674"/>
    </source>
</evidence>
<keyword evidence="1" id="KW-1133">Transmembrane helix</keyword>
<dbReference type="EMBL" id="JARJLM010000464">
    <property type="protein sequence ID" value="MDF3836814.1"/>
    <property type="molecule type" value="Genomic_DNA"/>
</dbReference>
<name>A0ABT6AWG5_9BURK</name>
<accession>A0ABT6AWG5</accession>